<evidence type="ECO:0008006" key="4">
    <source>
        <dbReference type="Google" id="ProtNLM"/>
    </source>
</evidence>
<gene>
    <name evidence="2" type="ORF">I1A42_00675</name>
</gene>
<dbReference type="NCBIfam" id="NF041532">
    <property type="entry name" value="HprT"/>
    <property type="match status" value="1"/>
</dbReference>
<comment type="caution">
    <text evidence="2">The sequence shown here is derived from an EMBL/GenBank/DDBJ whole genome shotgun (WGS) entry which is preliminary data.</text>
</comment>
<evidence type="ECO:0000313" key="2">
    <source>
        <dbReference type="EMBL" id="MBF8999102.1"/>
    </source>
</evidence>
<dbReference type="RefSeq" id="WP_196122328.1">
    <property type="nucleotide sequence ID" value="NZ_JADPMR010000001.1"/>
</dbReference>
<protein>
    <recommendedName>
        <fullName evidence="4">Type III secretion protein</fullName>
    </recommendedName>
</protein>
<keyword evidence="3" id="KW-1185">Reference proteome</keyword>
<name>A0ABS0G9L2_9VIBR</name>
<dbReference type="InterPro" id="IPR048207">
    <property type="entry name" value="HprT-like"/>
</dbReference>
<feature type="chain" id="PRO_5046305438" description="Type III secretion protein" evidence="1">
    <location>
        <begin position="20"/>
        <end position="68"/>
    </location>
</feature>
<evidence type="ECO:0000256" key="1">
    <source>
        <dbReference type="SAM" id="SignalP"/>
    </source>
</evidence>
<evidence type="ECO:0000313" key="3">
    <source>
        <dbReference type="Proteomes" id="UP000597206"/>
    </source>
</evidence>
<sequence length="68" mass="7691">MKFRILCIAVITLLAGCTAKTTSHQCLSNHCDREMSSPTQLVIWWGPALRDKVNKDDDTTTYDLGKYD</sequence>
<feature type="signal peptide" evidence="1">
    <location>
        <begin position="1"/>
        <end position="19"/>
    </location>
</feature>
<accession>A0ABS0G9L2</accession>
<organism evidence="2 3">
    <name type="scientific">Vibrio nitrifigilis</name>
    <dbReference type="NCBI Taxonomy" id="2789781"/>
    <lineage>
        <taxon>Bacteria</taxon>
        <taxon>Pseudomonadati</taxon>
        <taxon>Pseudomonadota</taxon>
        <taxon>Gammaproteobacteria</taxon>
        <taxon>Vibrionales</taxon>
        <taxon>Vibrionaceae</taxon>
        <taxon>Vibrio</taxon>
    </lineage>
</organism>
<dbReference type="EMBL" id="JADPMR010000001">
    <property type="protein sequence ID" value="MBF8999102.1"/>
    <property type="molecule type" value="Genomic_DNA"/>
</dbReference>
<dbReference type="Proteomes" id="UP000597206">
    <property type="component" value="Unassembled WGS sequence"/>
</dbReference>
<proteinExistence type="predicted"/>
<keyword evidence="1" id="KW-0732">Signal</keyword>
<dbReference type="PROSITE" id="PS51257">
    <property type="entry name" value="PROKAR_LIPOPROTEIN"/>
    <property type="match status" value="1"/>
</dbReference>
<reference evidence="2 3" key="1">
    <citation type="submission" date="2020-11" db="EMBL/GenBank/DDBJ databases">
        <title>Vibrio nitrifigilis sp. nov., a marine nitrogen-fixing bacterium isolated from the lagoon sediment of an islet inside an atoll.</title>
        <authorList>
            <person name="Wang L.-T."/>
            <person name="Shieh W.Y."/>
        </authorList>
    </citation>
    <scope>NUCLEOTIDE SEQUENCE [LARGE SCALE GENOMIC DNA]</scope>
    <source>
        <strain evidence="2 3">NFV-1</strain>
    </source>
</reference>